<dbReference type="GO" id="GO:0005886">
    <property type="term" value="C:plasma membrane"/>
    <property type="evidence" value="ECO:0007669"/>
    <property type="project" value="UniProtKB-SubCell"/>
</dbReference>
<dbReference type="SUPFAM" id="SSF161098">
    <property type="entry name" value="MetI-like"/>
    <property type="match status" value="2"/>
</dbReference>
<organism evidence="10 11">
    <name type="scientific">Ancylobacter mangrovi</name>
    <dbReference type="NCBI Taxonomy" id="2972472"/>
    <lineage>
        <taxon>Bacteria</taxon>
        <taxon>Pseudomonadati</taxon>
        <taxon>Pseudomonadota</taxon>
        <taxon>Alphaproteobacteria</taxon>
        <taxon>Hyphomicrobiales</taxon>
        <taxon>Xanthobacteraceae</taxon>
        <taxon>Ancylobacter</taxon>
    </lineage>
</organism>
<dbReference type="PANTHER" id="PTHR42929:SF1">
    <property type="entry name" value="INNER MEMBRANE ABC TRANSPORTER PERMEASE PROTEIN YDCU-RELATED"/>
    <property type="match status" value="1"/>
</dbReference>
<protein>
    <submittedName>
        <fullName evidence="10">ABC transporter permease subunit</fullName>
    </submittedName>
</protein>
<dbReference type="Proteomes" id="UP001151088">
    <property type="component" value="Unassembled WGS sequence"/>
</dbReference>
<dbReference type="PROSITE" id="PS50928">
    <property type="entry name" value="ABC_TM1"/>
    <property type="match status" value="2"/>
</dbReference>
<dbReference type="InterPro" id="IPR000515">
    <property type="entry name" value="MetI-like"/>
</dbReference>
<feature type="domain" description="ABC transmembrane type-1" evidence="9">
    <location>
        <begin position="408"/>
        <end position="596"/>
    </location>
</feature>
<evidence type="ECO:0000256" key="3">
    <source>
        <dbReference type="ARBA" id="ARBA00022448"/>
    </source>
</evidence>
<comment type="subcellular location">
    <subcellularLocation>
        <location evidence="1 8">Cell membrane</location>
        <topology evidence="1 8">Multi-pass membrane protein</topology>
    </subcellularLocation>
</comment>
<evidence type="ECO:0000256" key="5">
    <source>
        <dbReference type="ARBA" id="ARBA00022692"/>
    </source>
</evidence>
<feature type="transmembrane region" description="Helical" evidence="8">
    <location>
        <begin position="520"/>
        <end position="542"/>
    </location>
</feature>
<feature type="transmembrane region" description="Helical" evidence="8">
    <location>
        <begin position="72"/>
        <end position="99"/>
    </location>
</feature>
<dbReference type="AlphaFoldDB" id="A0A9X2T332"/>
<keyword evidence="6 8" id="KW-1133">Transmembrane helix</keyword>
<reference evidence="10" key="1">
    <citation type="submission" date="2022-08" db="EMBL/GenBank/DDBJ databases">
        <authorList>
            <person name="Li F."/>
        </authorList>
    </citation>
    <scope>NUCLEOTIDE SEQUENCE</scope>
    <source>
        <strain evidence="10">MQZ15Z-1</strain>
    </source>
</reference>
<evidence type="ECO:0000256" key="8">
    <source>
        <dbReference type="RuleBase" id="RU363032"/>
    </source>
</evidence>
<evidence type="ECO:0000256" key="4">
    <source>
        <dbReference type="ARBA" id="ARBA00022475"/>
    </source>
</evidence>
<evidence type="ECO:0000313" key="11">
    <source>
        <dbReference type="Proteomes" id="UP001151088"/>
    </source>
</evidence>
<comment type="caution">
    <text evidence="10">The sequence shown here is derived from an EMBL/GenBank/DDBJ whole genome shotgun (WGS) entry which is preliminary data.</text>
</comment>
<dbReference type="Gene3D" id="1.10.3720.10">
    <property type="entry name" value="MetI-like"/>
    <property type="match status" value="2"/>
</dbReference>
<feature type="domain" description="ABC transmembrane type-1" evidence="9">
    <location>
        <begin position="77"/>
        <end position="283"/>
    </location>
</feature>
<evidence type="ECO:0000256" key="1">
    <source>
        <dbReference type="ARBA" id="ARBA00004651"/>
    </source>
</evidence>
<dbReference type="InterPro" id="IPR035906">
    <property type="entry name" value="MetI-like_sf"/>
</dbReference>
<accession>A0A9X2T332</accession>
<feature type="transmembrane region" description="Helical" evidence="8">
    <location>
        <begin position="404"/>
        <end position="434"/>
    </location>
</feature>
<dbReference type="EMBL" id="JANTHZ010000002">
    <property type="protein sequence ID" value="MCS0494526.1"/>
    <property type="molecule type" value="Genomic_DNA"/>
</dbReference>
<evidence type="ECO:0000256" key="2">
    <source>
        <dbReference type="ARBA" id="ARBA00007069"/>
    </source>
</evidence>
<evidence type="ECO:0000256" key="7">
    <source>
        <dbReference type="ARBA" id="ARBA00023136"/>
    </source>
</evidence>
<comment type="similarity">
    <text evidence="2">Belongs to the binding-protein-dependent transport system permease family. CysTW subfamily.</text>
</comment>
<dbReference type="PANTHER" id="PTHR42929">
    <property type="entry name" value="INNER MEMBRANE ABC TRANSPORTER PERMEASE PROTEIN YDCU-RELATED-RELATED"/>
    <property type="match status" value="1"/>
</dbReference>
<feature type="transmembrane region" description="Helical" evidence="8">
    <location>
        <begin position="479"/>
        <end position="499"/>
    </location>
</feature>
<dbReference type="RefSeq" id="WP_258731543.1">
    <property type="nucleotide sequence ID" value="NZ_JANTHZ010000002.1"/>
</dbReference>
<keyword evidence="7 8" id="KW-0472">Membrane</keyword>
<feature type="transmembrane region" description="Helical" evidence="8">
    <location>
        <begin position="111"/>
        <end position="135"/>
    </location>
</feature>
<gene>
    <name evidence="10" type="ORF">NVS89_05405</name>
</gene>
<name>A0A9X2T332_9HYPH</name>
<feature type="transmembrane region" description="Helical" evidence="8">
    <location>
        <begin position="206"/>
        <end position="235"/>
    </location>
</feature>
<feature type="transmembrane region" description="Helical" evidence="8">
    <location>
        <begin position="158"/>
        <end position="185"/>
    </location>
</feature>
<dbReference type="CDD" id="cd06261">
    <property type="entry name" value="TM_PBP2"/>
    <property type="match status" value="2"/>
</dbReference>
<feature type="transmembrane region" description="Helical" evidence="8">
    <location>
        <begin position="446"/>
        <end position="467"/>
    </location>
</feature>
<dbReference type="Pfam" id="PF00528">
    <property type="entry name" value="BPD_transp_1"/>
    <property type="match status" value="2"/>
</dbReference>
<evidence type="ECO:0000313" key="10">
    <source>
        <dbReference type="EMBL" id="MCS0494526.1"/>
    </source>
</evidence>
<keyword evidence="5 8" id="KW-0812">Transmembrane</keyword>
<evidence type="ECO:0000259" key="9">
    <source>
        <dbReference type="PROSITE" id="PS50928"/>
    </source>
</evidence>
<keyword evidence="11" id="KW-1185">Reference proteome</keyword>
<feature type="transmembrane region" description="Helical" evidence="8">
    <location>
        <begin position="264"/>
        <end position="283"/>
    </location>
</feature>
<keyword evidence="3 8" id="KW-0813">Transport</keyword>
<dbReference type="GO" id="GO:0055085">
    <property type="term" value="P:transmembrane transport"/>
    <property type="evidence" value="ECO:0007669"/>
    <property type="project" value="InterPro"/>
</dbReference>
<sequence length="615" mass="66620">MSVVAPPDHPSSGGGWARALAAFARRAPLLPVLIFLALLMVWPVAQLLGLSFFNDQGQLTWGHYSQLFSSRIYVEVLWITVRLAFFTTVVAVIVAYPVAFVIANSENKVRAWLYFLVLIPFWTSFLVRALAWMVLLGRNGTINSWAQALGLTDAPMSLIYNFAGVLIGTTHALLPMAIIIIVSVMENIDQNLSKAAMTMGGGRGTAFWRVFFPLSLPGVTSAALLVFLSALGFFITPTLLGGRREVVISQLIITEIQEMLNWPFGGAVSVLLLGCALVIFWLYDRLAGFSALGAAAQARVAAEPSRLSRVFARLSIALLGVLGRITDRLLALAGADSRPLEDSRTGGRSASLAWKVAAGSVLFFACAPIFIMIPVSFTQKAVMEWPPSGFTFEWYRMYLQSPQWISATVTSFTVAFAASLLTMALAVPAAFVLIRQTVVGRSAIMALLLSPMVVPRIIIAIALFYVYSGIGLVGTTVGLVLGHAVLSIPYALMGVMTVLRNYDERLDQAAQILGAGKTQTFVRITLPLIRFGVLSAFLLAFITSFDDLTVSLFITGGLSTTLPKQMWEDATLQVSPVLAAVSTLIIVFMLVVLALLEWLRRRGEASLKAQAGQSQ</sequence>
<feature type="transmembrane region" description="Helical" evidence="8">
    <location>
        <begin position="352"/>
        <end position="377"/>
    </location>
</feature>
<evidence type="ECO:0000256" key="6">
    <source>
        <dbReference type="ARBA" id="ARBA00022989"/>
    </source>
</evidence>
<proteinExistence type="inferred from homology"/>
<feature type="transmembrane region" description="Helical" evidence="8">
    <location>
        <begin position="577"/>
        <end position="599"/>
    </location>
</feature>
<feature type="transmembrane region" description="Helical" evidence="8">
    <location>
        <begin position="29"/>
        <end position="52"/>
    </location>
</feature>
<keyword evidence="4" id="KW-1003">Cell membrane</keyword>